<keyword evidence="4" id="KW-1185">Reference proteome</keyword>
<name>A0A8X7T5F1_9BASI</name>
<dbReference type="SUPFAM" id="SSF51735">
    <property type="entry name" value="NAD(P)-binding Rossmann-fold domains"/>
    <property type="match status" value="1"/>
</dbReference>
<dbReference type="GO" id="GO:0016614">
    <property type="term" value="F:oxidoreductase activity, acting on CH-OH group of donors"/>
    <property type="evidence" value="ECO:0007669"/>
    <property type="project" value="UniProtKB-ARBA"/>
</dbReference>
<evidence type="ECO:0000256" key="2">
    <source>
        <dbReference type="ARBA" id="ARBA00023002"/>
    </source>
</evidence>
<gene>
    <name evidence="3" type="ORF">A4X09_0g2741</name>
</gene>
<reference evidence="3" key="1">
    <citation type="submission" date="2016-04" db="EMBL/GenBank/DDBJ databases">
        <authorList>
            <person name="Nguyen H.D."/>
            <person name="Samba Siva P."/>
            <person name="Cullis J."/>
            <person name="Levesque C.A."/>
            <person name="Hambleton S."/>
        </authorList>
    </citation>
    <scope>NUCLEOTIDE SEQUENCE</scope>
    <source>
        <strain evidence="3">DAOMC 236422</strain>
    </source>
</reference>
<protein>
    <submittedName>
        <fullName evidence="3">Uncharacterized protein</fullName>
    </submittedName>
</protein>
<sequence length="262" mass="27490">MATQHTLSLQGKQIFVAGSSRGIGAEIAKALAAQGGSVVLGYASRKDAALEVVASIKKETPSAQVEVVGGDLSSAAGAHSIAKDILAKTGGSLDILVLTSGFSEMKDLSHLTQESWDKHMNTNITGPIFLVQALLPSIRADGRIIFFSTSLCAHPAAIGPGYLPYVASKGCLEQALRVLARDPSITGAERRITVNAIAPGPVNTELFLKGKTPEIVDRIKSLVPRNRIGEVDDIVGPVLYLASPLSKWVNGQVLRINGGMTT</sequence>
<dbReference type="PANTHER" id="PTHR48107">
    <property type="entry name" value="NADPH-DEPENDENT ALDEHYDE REDUCTASE-LIKE PROTEIN, CHLOROPLASTIC-RELATED"/>
    <property type="match status" value="1"/>
</dbReference>
<dbReference type="InterPro" id="IPR002347">
    <property type="entry name" value="SDR_fam"/>
</dbReference>
<comment type="similarity">
    <text evidence="1">Belongs to the short-chain dehydrogenases/reductases (SDR) family.</text>
</comment>
<keyword evidence="2" id="KW-0560">Oxidoreductase</keyword>
<dbReference type="PRINTS" id="PR00081">
    <property type="entry name" value="GDHRDH"/>
</dbReference>
<dbReference type="Proteomes" id="UP000078113">
    <property type="component" value="Unassembled WGS sequence"/>
</dbReference>
<dbReference type="PANTHER" id="PTHR48107:SF7">
    <property type="entry name" value="RE15974P"/>
    <property type="match status" value="1"/>
</dbReference>
<evidence type="ECO:0000256" key="1">
    <source>
        <dbReference type="ARBA" id="ARBA00006484"/>
    </source>
</evidence>
<evidence type="ECO:0000313" key="4">
    <source>
        <dbReference type="Proteomes" id="UP000078113"/>
    </source>
</evidence>
<dbReference type="EMBL" id="LWDG02000086">
    <property type="protein sequence ID" value="KAE8269607.1"/>
    <property type="molecule type" value="Genomic_DNA"/>
</dbReference>
<proteinExistence type="inferred from homology"/>
<evidence type="ECO:0000313" key="3">
    <source>
        <dbReference type="EMBL" id="KAE8269607.1"/>
    </source>
</evidence>
<comment type="caution">
    <text evidence="3">The sequence shown here is derived from an EMBL/GenBank/DDBJ whole genome shotgun (WGS) entry which is preliminary data.</text>
</comment>
<organism evidence="3 4">
    <name type="scientific">Tilletia walkeri</name>
    <dbReference type="NCBI Taxonomy" id="117179"/>
    <lineage>
        <taxon>Eukaryota</taxon>
        <taxon>Fungi</taxon>
        <taxon>Dikarya</taxon>
        <taxon>Basidiomycota</taxon>
        <taxon>Ustilaginomycotina</taxon>
        <taxon>Exobasidiomycetes</taxon>
        <taxon>Tilletiales</taxon>
        <taxon>Tilletiaceae</taxon>
        <taxon>Tilletia</taxon>
    </lineage>
</organism>
<dbReference type="AlphaFoldDB" id="A0A8X7T5F1"/>
<accession>A0A8X7T5F1</accession>
<dbReference type="InterPro" id="IPR036291">
    <property type="entry name" value="NAD(P)-bd_dom_sf"/>
</dbReference>
<reference evidence="3" key="2">
    <citation type="journal article" date="2019" name="IMA Fungus">
        <title>Genome sequencing and comparison of five Tilletia species to identify candidate genes for the detection of regulated species infecting wheat.</title>
        <authorList>
            <person name="Nguyen H.D.T."/>
            <person name="Sultana T."/>
            <person name="Kesanakurti P."/>
            <person name="Hambleton S."/>
        </authorList>
    </citation>
    <scope>NUCLEOTIDE SEQUENCE</scope>
    <source>
        <strain evidence="3">DAOMC 236422</strain>
    </source>
</reference>
<dbReference type="Pfam" id="PF13561">
    <property type="entry name" value="adh_short_C2"/>
    <property type="match status" value="1"/>
</dbReference>
<dbReference type="Gene3D" id="3.40.50.720">
    <property type="entry name" value="NAD(P)-binding Rossmann-like Domain"/>
    <property type="match status" value="1"/>
</dbReference>